<dbReference type="PANTHER" id="PTHR47991">
    <property type="entry name" value="OXOGLUTARATE/IRON-DEPENDENT DIOXYGENASE"/>
    <property type="match status" value="1"/>
</dbReference>
<dbReference type="GO" id="GO:0046872">
    <property type="term" value="F:metal ion binding"/>
    <property type="evidence" value="ECO:0007669"/>
    <property type="project" value="UniProtKB-KW"/>
</dbReference>
<keyword evidence="5" id="KW-1185">Reference proteome</keyword>
<dbReference type="EMBL" id="JACBKZ010000008">
    <property type="protein sequence ID" value="KAF5943999.1"/>
    <property type="molecule type" value="Genomic_DNA"/>
</dbReference>
<keyword evidence="2" id="KW-0408">Iron</keyword>
<protein>
    <recommendedName>
        <fullName evidence="3">Isopenicillin N synthase-like Fe(2+) 2OG dioxygenase domain-containing protein</fullName>
    </recommendedName>
</protein>
<dbReference type="Gene3D" id="2.60.120.330">
    <property type="entry name" value="B-lactam Antibiotic, Isopenicillin N Synthase, Chain"/>
    <property type="match status" value="1"/>
</dbReference>
<organism evidence="4 5">
    <name type="scientific">Camellia sinensis</name>
    <name type="common">Tea plant</name>
    <name type="synonym">Thea sinensis</name>
    <dbReference type="NCBI Taxonomy" id="4442"/>
    <lineage>
        <taxon>Eukaryota</taxon>
        <taxon>Viridiplantae</taxon>
        <taxon>Streptophyta</taxon>
        <taxon>Embryophyta</taxon>
        <taxon>Tracheophyta</taxon>
        <taxon>Spermatophyta</taxon>
        <taxon>Magnoliopsida</taxon>
        <taxon>eudicotyledons</taxon>
        <taxon>Gunneridae</taxon>
        <taxon>Pentapetalae</taxon>
        <taxon>asterids</taxon>
        <taxon>Ericales</taxon>
        <taxon>Theaceae</taxon>
        <taxon>Camellia</taxon>
    </lineage>
</organism>
<proteinExistence type="predicted"/>
<gene>
    <name evidence="4" type="ORF">HYC85_018076</name>
</gene>
<accession>A0A7J7GT94</accession>
<dbReference type="AlphaFoldDB" id="A0A7J7GT94"/>
<keyword evidence="1" id="KW-0479">Metal-binding</keyword>
<evidence type="ECO:0000256" key="1">
    <source>
        <dbReference type="ARBA" id="ARBA00022723"/>
    </source>
</evidence>
<reference evidence="5" key="1">
    <citation type="journal article" date="2020" name="Nat. Commun.">
        <title>Genome assembly of wild tea tree DASZ reveals pedigree and selection history of tea varieties.</title>
        <authorList>
            <person name="Zhang W."/>
            <person name="Zhang Y."/>
            <person name="Qiu H."/>
            <person name="Guo Y."/>
            <person name="Wan H."/>
            <person name="Zhang X."/>
            <person name="Scossa F."/>
            <person name="Alseekh S."/>
            <person name="Zhang Q."/>
            <person name="Wang P."/>
            <person name="Xu L."/>
            <person name="Schmidt M.H."/>
            <person name="Jia X."/>
            <person name="Li D."/>
            <person name="Zhu A."/>
            <person name="Guo F."/>
            <person name="Chen W."/>
            <person name="Ni D."/>
            <person name="Usadel B."/>
            <person name="Fernie A.R."/>
            <person name="Wen W."/>
        </authorList>
    </citation>
    <scope>NUCLEOTIDE SEQUENCE [LARGE SCALE GENOMIC DNA]</scope>
    <source>
        <strain evidence="5">cv. G240</strain>
    </source>
</reference>
<dbReference type="Pfam" id="PF03171">
    <property type="entry name" value="2OG-FeII_Oxy"/>
    <property type="match status" value="1"/>
</dbReference>
<comment type="caution">
    <text evidence="4">The sequence shown here is derived from an EMBL/GenBank/DDBJ whole genome shotgun (WGS) entry which is preliminary data.</text>
</comment>
<name>A0A7J7GT94_CAMSI</name>
<dbReference type="Proteomes" id="UP000593564">
    <property type="component" value="Unassembled WGS sequence"/>
</dbReference>
<dbReference type="InterPro" id="IPR027443">
    <property type="entry name" value="IPNS-like_sf"/>
</dbReference>
<dbReference type="SUPFAM" id="SSF51197">
    <property type="entry name" value="Clavaminate synthase-like"/>
    <property type="match status" value="1"/>
</dbReference>
<evidence type="ECO:0000313" key="5">
    <source>
        <dbReference type="Proteomes" id="UP000593564"/>
    </source>
</evidence>
<dbReference type="InterPro" id="IPR044861">
    <property type="entry name" value="IPNS-like_FE2OG_OXY"/>
</dbReference>
<evidence type="ECO:0000256" key="2">
    <source>
        <dbReference type="ARBA" id="ARBA00023004"/>
    </source>
</evidence>
<evidence type="ECO:0000313" key="4">
    <source>
        <dbReference type="EMBL" id="KAF5943999.1"/>
    </source>
</evidence>
<feature type="domain" description="Isopenicillin N synthase-like Fe(2+) 2OG dioxygenase" evidence="3">
    <location>
        <begin position="27"/>
        <end position="58"/>
    </location>
</feature>
<sequence>MTAFGLMAKALKIDKGEMEEMFDDGVQSVRMSYYPPCPQPEKVMGLRPHSDATGITIFCKSMELRASKLKKMGFGFLLVSSQMPLLLM</sequence>
<dbReference type="InterPro" id="IPR050295">
    <property type="entry name" value="Plant_2OG-oxidoreductases"/>
</dbReference>
<reference evidence="4 5" key="2">
    <citation type="submission" date="2020-07" db="EMBL/GenBank/DDBJ databases">
        <title>Genome assembly of wild tea tree DASZ reveals pedigree and selection history of tea varieties.</title>
        <authorList>
            <person name="Zhang W."/>
        </authorList>
    </citation>
    <scope>NUCLEOTIDE SEQUENCE [LARGE SCALE GENOMIC DNA]</scope>
    <source>
        <strain evidence="5">cv. G240</strain>
        <tissue evidence="4">Leaf</tissue>
    </source>
</reference>
<evidence type="ECO:0000259" key="3">
    <source>
        <dbReference type="Pfam" id="PF03171"/>
    </source>
</evidence>